<gene>
    <name evidence="2" type="ORF">LWI29_006013</name>
</gene>
<reference evidence="2" key="2">
    <citation type="submission" date="2023-06" db="EMBL/GenBank/DDBJ databases">
        <authorList>
            <person name="Swenson N.G."/>
            <person name="Wegrzyn J.L."/>
            <person name="Mcevoy S.L."/>
        </authorList>
    </citation>
    <scope>NUCLEOTIDE SEQUENCE</scope>
    <source>
        <strain evidence="2">NS2018</strain>
        <tissue evidence="2">Leaf</tissue>
    </source>
</reference>
<reference evidence="2" key="1">
    <citation type="journal article" date="2022" name="Plant J.">
        <title>Strategies of tolerance reflected in two North American maple genomes.</title>
        <authorList>
            <person name="McEvoy S.L."/>
            <person name="Sezen U.U."/>
            <person name="Trouern-Trend A."/>
            <person name="McMahon S.M."/>
            <person name="Schaberg P.G."/>
            <person name="Yang J."/>
            <person name="Wegrzyn J.L."/>
            <person name="Swenson N.G."/>
        </authorList>
    </citation>
    <scope>NUCLEOTIDE SEQUENCE</scope>
    <source>
        <strain evidence="2">NS2018</strain>
    </source>
</reference>
<evidence type="ECO:0000313" key="3">
    <source>
        <dbReference type="Proteomes" id="UP001168877"/>
    </source>
</evidence>
<keyword evidence="3" id="KW-1185">Reference proteome</keyword>
<dbReference type="AlphaFoldDB" id="A0AA39SBP3"/>
<accession>A0AA39SBP3</accession>
<dbReference type="EMBL" id="JAUESC010000381">
    <property type="protein sequence ID" value="KAK0588828.1"/>
    <property type="molecule type" value="Genomic_DNA"/>
</dbReference>
<feature type="region of interest" description="Disordered" evidence="1">
    <location>
        <begin position="162"/>
        <end position="210"/>
    </location>
</feature>
<organism evidence="2 3">
    <name type="scientific">Acer saccharum</name>
    <name type="common">Sugar maple</name>
    <dbReference type="NCBI Taxonomy" id="4024"/>
    <lineage>
        <taxon>Eukaryota</taxon>
        <taxon>Viridiplantae</taxon>
        <taxon>Streptophyta</taxon>
        <taxon>Embryophyta</taxon>
        <taxon>Tracheophyta</taxon>
        <taxon>Spermatophyta</taxon>
        <taxon>Magnoliopsida</taxon>
        <taxon>eudicotyledons</taxon>
        <taxon>Gunneridae</taxon>
        <taxon>Pentapetalae</taxon>
        <taxon>rosids</taxon>
        <taxon>malvids</taxon>
        <taxon>Sapindales</taxon>
        <taxon>Sapindaceae</taxon>
        <taxon>Hippocastanoideae</taxon>
        <taxon>Acereae</taxon>
        <taxon>Acer</taxon>
    </lineage>
</organism>
<feature type="compositionally biased region" description="Basic residues" evidence="1">
    <location>
        <begin position="187"/>
        <end position="200"/>
    </location>
</feature>
<name>A0AA39SBP3_ACESA</name>
<evidence type="ECO:0000256" key="1">
    <source>
        <dbReference type="SAM" id="MobiDB-lite"/>
    </source>
</evidence>
<sequence length="324" mass="36134">MITLAAGSREHTQDTKAKLYGMIDLYHANQEPSLMTQTGSNVGCTRRDATTVGGSEQVLSPNVVRGKGKPLSLRRASRMEKDMRKVKAKEKKTQAKGKRKEMITLAAGSREHTQDAKAKLYGMIDLYRANQEPPSMTQTGSNVGCTRGDATTVGGSEQVLSPNVVRGKGRPPSLRRASRMEKDMRKVKAKEKKTQAKGKRKERDGGDAPILNTQRSLFSHSDMDIANAGHVQLDEIDDLQSKTKLKIRTSNKPASDLNKTTFRFEEDETQIRRRTDSKKKLGLEMGILKRIKEMFSVSDLGREEGVVSDLKKTRFEGGEIRRRS</sequence>
<proteinExistence type="predicted"/>
<protein>
    <submittedName>
        <fullName evidence="2">Uncharacterized protein</fullName>
    </submittedName>
</protein>
<dbReference type="Proteomes" id="UP001168877">
    <property type="component" value="Unassembled WGS sequence"/>
</dbReference>
<evidence type="ECO:0000313" key="2">
    <source>
        <dbReference type="EMBL" id="KAK0588828.1"/>
    </source>
</evidence>
<comment type="caution">
    <text evidence="2">The sequence shown here is derived from an EMBL/GenBank/DDBJ whole genome shotgun (WGS) entry which is preliminary data.</text>
</comment>